<evidence type="ECO:0000256" key="5">
    <source>
        <dbReference type="ARBA" id="ARBA00022741"/>
    </source>
</evidence>
<protein>
    <recommendedName>
        <fullName evidence="3">Diphthine--ammonia ligase</fullName>
        <ecNumber evidence="2">6.3.1.14</ecNumber>
    </recommendedName>
    <alternativeName>
        <fullName evidence="7">Diphthamide synthase</fullName>
    </alternativeName>
    <alternativeName>
        <fullName evidence="8">Diphthamide synthetase</fullName>
    </alternativeName>
</protein>
<evidence type="ECO:0000256" key="8">
    <source>
        <dbReference type="ARBA" id="ARBA00031552"/>
    </source>
</evidence>
<feature type="domain" description="Diphthamide synthase" evidence="10">
    <location>
        <begin position="1"/>
        <end position="236"/>
    </location>
</feature>
<dbReference type="OrthoDB" id="686384at2759"/>
<comment type="catalytic activity">
    <reaction evidence="9">
        <text>diphthine-[translation elongation factor 2] + NH4(+) + ATP = diphthamide-[translation elongation factor 2] + AMP + diphosphate + H(+)</text>
        <dbReference type="Rhea" id="RHEA:19753"/>
        <dbReference type="Rhea" id="RHEA-COMP:10172"/>
        <dbReference type="Rhea" id="RHEA-COMP:10174"/>
        <dbReference type="ChEBI" id="CHEBI:15378"/>
        <dbReference type="ChEBI" id="CHEBI:16692"/>
        <dbReference type="ChEBI" id="CHEBI:28938"/>
        <dbReference type="ChEBI" id="CHEBI:30616"/>
        <dbReference type="ChEBI" id="CHEBI:33019"/>
        <dbReference type="ChEBI" id="CHEBI:82696"/>
        <dbReference type="ChEBI" id="CHEBI:456215"/>
        <dbReference type="EC" id="6.3.1.14"/>
    </reaction>
</comment>
<name>A0A1Y2FAM6_PROLT</name>
<proteinExistence type="predicted"/>
<dbReference type="InterPro" id="IPR035959">
    <property type="entry name" value="RutC-like_sf"/>
</dbReference>
<evidence type="ECO:0000256" key="1">
    <source>
        <dbReference type="ARBA" id="ARBA00005156"/>
    </source>
</evidence>
<dbReference type="InterPro" id="IPR002761">
    <property type="entry name" value="Diphthami_syn_dom"/>
</dbReference>
<evidence type="ECO:0000256" key="9">
    <source>
        <dbReference type="ARBA" id="ARBA00048108"/>
    </source>
</evidence>
<sequence>MKVVALISGGKDSCYNMMHCVANDHEIVALANLHPALNDPDEMDSWMYQTVGHDVVPMYAEAMGLPMFRQVIHGTNVATDLHYTKSEGDETEDLMLLLSKVKDAHPDVTAVSVGAIASNYQRLRVEHVASRLGLTVLAYMWEQNQTKLLQSMCDSGLVAILIKVAAVGLSSKHLGKTLSEMQPTLMRLHSLYEVHPCGEGGEYETIVLDCPLFIKRLEVVSSAVVELDADTAHLQLKVALQPSESQHMRQSVWLESLYPQQGLDEEGIELLDKLQSSSSKEAAIPIDSRVQQSIDNDMKTYGHIRSKRIAIYDDSPSLAELLPGQNDEVLFCLLILRNMGDFATINTQYAQLFQHVHPPSRVCIATGFTKDPKAKALLYTLSIDKTDVGEDVPAQQDRRLWVQSRSYWAPSNIGPYSQLTQSSDIAFISGQIGLIPSSMEMPDTLEQEICWSIHSLYRIMVSQKVEDWYGVVVGYVLDMSRAGKVTQAFQSRFRREDIQLLIVELQPGSQMPRGAEIEWQTLLCKRQGDVRLRPGLAPKSQMAMSFSTADLEQSQDLYWDLRVSRIILDAQAIPAASVVFGTR</sequence>
<evidence type="ECO:0000256" key="6">
    <source>
        <dbReference type="ARBA" id="ARBA00022840"/>
    </source>
</evidence>
<dbReference type="CDD" id="cd01994">
    <property type="entry name" value="AANH_PF0828-like"/>
    <property type="match status" value="1"/>
</dbReference>
<dbReference type="RefSeq" id="XP_040724284.1">
    <property type="nucleotide sequence ID" value="XM_040867875.1"/>
</dbReference>
<dbReference type="GO" id="GO:0017178">
    <property type="term" value="F:diphthine-ammonia ligase activity"/>
    <property type="evidence" value="ECO:0007669"/>
    <property type="project" value="UniProtKB-EC"/>
</dbReference>
<dbReference type="EC" id="6.3.1.14" evidence="2"/>
<dbReference type="InterPro" id="IPR030662">
    <property type="entry name" value="DPH6/MJ0570"/>
</dbReference>
<evidence type="ECO:0000256" key="3">
    <source>
        <dbReference type="ARBA" id="ARBA00018426"/>
    </source>
</evidence>
<dbReference type="EMBL" id="MCFI01000013">
    <property type="protein sequence ID" value="ORY80396.1"/>
    <property type="molecule type" value="Genomic_DNA"/>
</dbReference>
<reference evidence="11 12" key="1">
    <citation type="submission" date="2016-07" db="EMBL/GenBank/DDBJ databases">
        <title>Pervasive Adenine N6-methylation of Active Genes in Fungi.</title>
        <authorList>
            <consortium name="DOE Joint Genome Institute"/>
            <person name="Mondo S.J."/>
            <person name="Dannebaum R.O."/>
            <person name="Kuo R.C."/>
            <person name="Labutti K."/>
            <person name="Haridas S."/>
            <person name="Kuo A."/>
            <person name="Salamov A."/>
            <person name="Ahrendt S.R."/>
            <person name="Lipzen A."/>
            <person name="Sullivan W."/>
            <person name="Andreopoulos W.B."/>
            <person name="Clum A."/>
            <person name="Lindquist E."/>
            <person name="Daum C."/>
            <person name="Ramamoorthy G.K."/>
            <person name="Gryganskyi A."/>
            <person name="Culley D."/>
            <person name="Magnuson J.K."/>
            <person name="James T.Y."/>
            <person name="O'Malley M.A."/>
            <person name="Stajich J.E."/>
            <person name="Spatafora J.W."/>
            <person name="Visel A."/>
            <person name="Grigoriev I.V."/>
        </authorList>
    </citation>
    <scope>NUCLEOTIDE SEQUENCE [LARGE SCALE GENOMIC DNA]</scope>
    <source>
        <strain evidence="11 12">12-1054</strain>
    </source>
</reference>
<keyword evidence="5" id="KW-0547">Nucleotide-binding</keyword>
<dbReference type="Pfam" id="PF01902">
    <property type="entry name" value="Diphthami_syn_2"/>
    <property type="match status" value="1"/>
</dbReference>
<evidence type="ECO:0000259" key="10">
    <source>
        <dbReference type="Pfam" id="PF01902"/>
    </source>
</evidence>
<dbReference type="InterPro" id="IPR014729">
    <property type="entry name" value="Rossmann-like_a/b/a_fold"/>
</dbReference>
<gene>
    <name evidence="11" type="ORF">BCR37DRAFT_348824</name>
</gene>
<dbReference type="NCBIfam" id="TIGR00290">
    <property type="entry name" value="MJ0570_dom"/>
    <property type="match status" value="1"/>
</dbReference>
<dbReference type="GO" id="GO:0017183">
    <property type="term" value="P:protein histidyl modification to diphthamide"/>
    <property type="evidence" value="ECO:0007669"/>
    <property type="project" value="TreeGrafter"/>
</dbReference>
<comment type="caution">
    <text evidence="11">The sequence shown here is derived from an EMBL/GenBank/DDBJ whole genome shotgun (WGS) entry which is preliminary data.</text>
</comment>
<dbReference type="GO" id="GO:0005524">
    <property type="term" value="F:ATP binding"/>
    <property type="evidence" value="ECO:0007669"/>
    <property type="project" value="UniProtKB-KW"/>
</dbReference>
<evidence type="ECO:0000313" key="12">
    <source>
        <dbReference type="Proteomes" id="UP000193685"/>
    </source>
</evidence>
<dbReference type="Gene3D" id="3.40.50.620">
    <property type="entry name" value="HUPs"/>
    <property type="match status" value="1"/>
</dbReference>
<keyword evidence="12" id="KW-1185">Reference proteome</keyword>
<evidence type="ECO:0000256" key="2">
    <source>
        <dbReference type="ARBA" id="ARBA00012089"/>
    </source>
</evidence>
<keyword evidence="4" id="KW-0436">Ligase</keyword>
<keyword evidence="6" id="KW-0067">ATP-binding</keyword>
<evidence type="ECO:0000256" key="7">
    <source>
        <dbReference type="ARBA" id="ARBA00029814"/>
    </source>
</evidence>
<dbReference type="FunFam" id="3.90.1490.10:FF:000001">
    <property type="entry name" value="Diphthine--ammonia ligase"/>
    <property type="match status" value="1"/>
</dbReference>
<accession>A0A1Y2FAM6</accession>
<dbReference type="PANTHER" id="PTHR12196:SF2">
    <property type="entry name" value="DIPHTHINE--AMMONIA LIGASE"/>
    <property type="match status" value="1"/>
</dbReference>
<dbReference type="GeneID" id="63784474"/>
<organism evidence="11 12">
    <name type="scientific">Protomyces lactucae-debilis</name>
    <dbReference type="NCBI Taxonomy" id="2754530"/>
    <lineage>
        <taxon>Eukaryota</taxon>
        <taxon>Fungi</taxon>
        <taxon>Dikarya</taxon>
        <taxon>Ascomycota</taxon>
        <taxon>Taphrinomycotina</taxon>
        <taxon>Taphrinomycetes</taxon>
        <taxon>Taphrinales</taxon>
        <taxon>Protomycetaceae</taxon>
        <taxon>Protomyces</taxon>
    </lineage>
</organism>
<dbReference type="Gene3D" id="3.90.1490.10">
    <property type="entry name" value="putative n-type atp pyrophosphatase, domain 2"/>
    <property type="match status" value="1"/>
</dbReference>
<dbReference type="OMA" id="IETHEPA"/>
<dbReference type="PANTHER" id="PTHR12196">
    <property type="entry name" value="DOMAIN OF UNKNOWN FUNCTION 71 DUF71 -CONTAINING PROTEIN"/>
    <property type="match status" value="1"/>
</dbReference>
<dbReference type="SUPFAM" id="SSF55298">
    <property type="entry name" value="YjgF-like"/>
    <property type="match status" value="2"/>
</dbReference>
<dbReference type="SUPFAM" id="SSF52402">
    <property type="entry name" value="Adenine nucleotide alpha hydrolases-like"/>
    <property type="match status" value="1"/>
</dbReference>
<evidence type="ECO:0000313" key="11">
    <source>
        <dbReference type="EMBL" id="ORY80396.1"/>
    </source>
</evidence>
<dbReference type="AlphaFoldDB" id="A0A1Y2FAM6"/>
<dbReference type="FunFam" id="3.40.50.620:FF:000145">
    <property type="entry name" value="ATP-binding domain containing protein"/>
    <property type="match status" value="1"/>
</dbReference>
<evidence type="ECO:0000256" key="4">
    <source>
        <dbReference type="ARBA" id="ARBA00022598"/>
    </source>
</evidence>
<dbReference type="Proteomes" id="UP000193685">
    <property type="component" value="Unassembled WGS sequence"/>
</dbReference>
<dbReference type="Gene3D" id="3.30.1330.40">
    <property type="entry name" value="RutC-like"/>
    <property type="match status" value="1"/>
</dbReference>
<comment type="pathway">
    <text evidence="1">Protein modification; peptidyl-diphthamide biosynthesis.</text>
</comment>
<dbReference type="STRING" id="56484.A0A1Y2FAM6"/>